<dbReference type="PANTHER" id="PTHR21666">
    <property type="entry name" value="PEPTIDASE-RELATED"/>
    <property type="match status" value="1"/>
</dbReference>
<accession>A0A845QL45</accession>
<gene>
    <name evidence="2" type="ORF">D0435_09015</name>
</gene>
<sequence length="395" mass="41564">MVMMIFVLIAGILGGGLDESSAYGANVALPITITGDIRGNSITMDISGGINAADIKGTVSGGKFTASSKNSEVQMEVPGSPARTDFFSYMPQFDQRLYTIKLDTSSPQFKLNQMCRTDAEGFRRKGDAYLVAMGTYYGGRDNIGDQYRLTFSGGTTKEILAILGDCKSDAETDAKHQYHAKGDKTVVEFIMGARDSKNNSVINEKFGTLVGISKIGMTIKVEGSISGNSIKISGTANGTPFSASGEINSGHFEATGYYGSGAGGDLLWPTTSTYITSEFGYRTDASYVGGSTNHAGIDIGVAEGSTVVAAAPGTVVIAGTYGGYGKYVEIDHGNGLVTCYGHNSIIKVRQGQKVKTGDVIALSGNTGVSTGPHLHFEVRVNGTPVDPMKYLRAKE</sequence>
<protein>
    <submittedName>
        <fullName evidence="2">M23 family metallopeptidase</fullName>
    </submittedName>
</protein>
<dbReference type="Pfam" id="PF01551">
    <property type="entry name" value="Peptidase_M23"/>
    <property type="match status" value="1"/>
</dbReference>
<evidence type="ECO:0000313" key="2">
    <source>
        <dbReference type="EMBL" id="NBH61791.1"/>
    </source>
</evidence>
<dbReference type="PANTHER" id="PTHR21666:SF270">
    <property type="entry name" value="MUREIN HYDROLASE ACTIVATOR ENVC"/>
    <property type="match status" value="1"/>
</dbReference>
<name>A0A845QL45_9FIRM</name>
<evidence type="ECO:0000313" key="3">
    <source>
        <dbReference type="Proteomes" id="UP000446866"/>
    </source>
</evidence>
<dbReference type="Gene3D" id="2.70.70.10">
    <property type="entry name" value="Glucose Permease (Domain IIA)"/>
    <property type="match status" value="1"/>
</dbReference>
<comment type="caution">
    <text evidence="2">The sequence shown here is derived from an EMBL/GenBank/DDBJ whole genome shotgun (WGS) entry which is preliminary data.</text>
</comment>
<feature type="domain" description="M23ase beta-sheet core" evidence="1">
    <location>
        <begin position="293"/>
        <end position="387"/>
    </location>
</feature>
<reference evidence="2 3" key="1">
    <citation type="submission" date="2018-08" db="EMBL/GenBank/DDBJ databases">
        <title>Murine metabolic-syndrome-specific gut microbial biobank.</title>
        <authorList>
            <person name="Liu C."/>
        </authorList>
    </citation>
    <scope>NUCLEOTIDE SEQUENCE [LARGE SCALE GENOMIC DNA]</scope>
    <source>
        <strain evidence="2 3">28</strain>
    </source>
</reference>
<keyword evidence="3" id="KW-1185">Reference proteome</keyword>
<dbReference type="InterPro" id="IPR050570">
    <property type="entry name" value="Cell_wall_metabolism_enzyme"/>
</dbReference>
<dbReference type="EMBL" id="QXWK01000015">
    <property type="protein sequence ID" value="NBH61791.1"/>
    <property type="molecule type" value="Genomic_DNA"/>
</dbReference>
<organism evidence="2 3">
    <name type="scientific">Anaerotruncus colihominis</name>
    <dbReference type="NCBI Taxonomy" id="169435"/>
    <lineage>
        <taxon>Bacteria</taxon>
        <taxon>Bacillati</taxon>
        <taxon>Bacillota</taxon>
        <taxon>Clostridia</taxon>
        <taxon>Eubacteriales</taxon>
        <taxon>Oscillospiraceae</taxon>
        <taxon>Anaerotruncus</taxon>
    </lineage>
</organism>
<dbReference type="AlphaFoldDB" id="A0A845QL45"/>
<dbReference type="InterPro" id="IPR011055">
    <property type="entry name" value="Dup_hybrid_motif"/>
</dbReference>
<dbReference type="InterPro" id="IPR016047">
    <property type="entry name" value="M23ase_b-sheet_dom"/>
</dbReference>
<proteinExistence type="predicted"/>
<evidence type="ECO:0000259" key="1">
    <source>
        <dbReference type="Pfam" id="PF01551"/>
    </source>
</evidence>
<dbReference type="SUPFAM" id="SSF51261">
    <property type="entry name" value="Duplicated hybrid motif"/>
    <property type="match status" value="1"/>
</dbReference>
<dbReference type="Proteomes" id="UP000446866">
    <property type="component" value="Unassembled WGS sequence"/>
</dbReference>
<dbReference type="GO" id="GO:0004222">
    <property type="term" value="F:metalloendopeptidase activity"/>
    <property type="evidence" value="ECO:0007669"/>
    <property type="project" value="TreeGrafter"/>
</dbReference>
<dbReference type="CDD" id="cd12797">
    <property type="entry name" value="M23_peptidase"/>
    <property type="match status" value="1"/>
</dbReference>